<accession>A0ACD1GPE3</accession>
<sequence>MYDLPDALILPIVTKIHPLNYMLLANLDIPKANRAQLRGSRTSTLIVPVISTVGLVHLCSCAISFQQTSRHTDLALAAHHPSQLDRHGIRIYHTEHYRDSNSTRTLKVTLRSIPPLRLCFSVWLEQAVAAAAEPSTAWTVAVQLQPDNPRPGGNKCCWADRAVAVPKAVRCIQGGSEAARAVLGCYGQFKHL</sequence>
<name>A0ACD1GPE3_9EURO</name>
<proteinExistence type="predicted"/>
<reference evidence="1" key="1">
    <citation type="submission" date="2018-02" db="EMBL/GenBank/DDBJ databases">
        <title>The genomes of Aspergillus section Nigri reveals drivers in fungal speciation.</title>
        <authorList>
            <consortium name="DOE Joint Genome Institute"/>
            <person name="Vesth T.C."/>
            <person name="Nybo J."/>
            <person name="Theobald S."/>
            <person name="Brandl J."/>
            <person name="Frisvad J.C."/>
            <person name="Nielsen K.F."/>
            <person name="Lyhne E.K."/>
            <person name="Kogle M.E."/>
            <person name="Kuo A."/>
            <person name="Riley R."/>
            <person name="Clum A."/>
            <person name="Nolan M."/>
            <person name="Lipzen A."/>
            <person name="Salamov A."/>
            <person name="Henrissat B."/>
            <person name="Wiebenga A."/>
            <person name="De vries R.P."/>
            <person name="Grigoriev I.V."/>
            <person name="Mortensen U.H."/>
            <person name="Andersen M.R."/>
            <person name="Baker S.E."/>
        </authorList>
    </citation>
    <scope>NUCLEOTIDE SEQUENCE</scope>
    <source>
        <strain evidence="1">CBS 621.78</strain>
    </source>
</reference>
<evidence type="ECO:0000313" key="1">
    <source>
        <dbReference type="EMBL" id="RAH51113.1"/>
    </source>
</evidence>
<protein>
    <submittedName>
        <fullName evidence="1">Uncharacterized protein</fullName>
    </submittedName>
</protein>
<keyword evidence="2" id="KW-1185">Reference proteome</keyword>
<gene>
    <name evidence="1" type="ORF">BO95DRAFT_458468</name>
</gene>
<organism evidence="1 2">
    <name type="scientific">Aspergillus brunneoviolaceus CBS 621.78</name>
    <dbReference type="NCBI Taxonomy" id="1450534"/>
    <lineage>
        <taxon>Eukaryota</taxon>
        <taxon>Fungi</taxon>
        <taxon>Dikarya</taxon>
        <taxon>Ascomycota</taxon>
        <taxon>Pezizomycotina</taxon>
        <taxon>Eurotiomycetes</taxon>
        <taxon>Eurotiomycetidae</taxon>
        <taxon>Eurotiales</taxon>
        <taxon>Aspergillaceae</taxon>
        <taxon>Aspergillus</taxon>
        <taxon>Aspergillus subgen. Circumdati</taxon>
    </lineage>
</organism>
<dbReference type="Proteomes" id="UP000249057">
    <property type="component" value="Unassembled WGS sequence"/>
</dbReference>
<evidence type="ECO:0000313" key="2">
    <source>
        <dbReference type="Proteomes" id="UP000249057"/>
    </source>
</evidence>
<dbReference type="EMBL" id="KZ825311">
    <property type="protein sequence ID" value="RAH51113.1"/>
    <property type="molecule type" value="Genomic_DNA"/>
</dbReference>